<dbReference type="InterPro" id="IPR029058">
    <property type="entry name" value="AB_hydrolase_fold"/>
</dbReference>
<dbReference type="STRING" id="3055.A0A2K3D1Q1"/>
<dbReference type="Gene3D" id="3.40.50.1820">
    <property type="entry name" value="alpha/beta hydrolase"/>
    <property type="match status" value="1"/>
</dbReference>
<sequence>MRMPMLKSPSCSARRRDGQRRSALNETSYWTSNSALGGGASSTHAWRLPHNTPAARLSATPPAAAAPGQAAAAAGVPSGSGPPSLSTGDAGNTVDISPQLGRRGVLSALTAAPLLLLPAAGGELAPAQAATRTPAQCRAQFAPYLVQPDYSGPGPLSVGRLPRREHTCTACFPALTSPATTLKLDVYYPRAGGADLGLGPPFPLAVFSAGFLLPADSLAGYAERLASWGYTCILYDRNETVASLLDDAACCLLLRELLDWAAADPLMRRLADPARQGVYLVGHSRGGKLAALVGAEDRRVRALCLIDPVDNTVYAPLRPGFPSALAALRNLPRERQLPLAVVGGGMGGDCAPREANFRRFFAASTSPSWEVALPDAGHFQFLDSMSALQRVVCPTGEVREDAVRDVAAAVMVAWAESMVRHRGADIFQLPVPYPEACSGSGGGGGGGGLDGTSSGTRSAALGGSGGGGSSSSSSYAASSSANSANTSSSSGSSSPQHLAQLAQLQRRQGLRGAASLAAVALSQSALDAWVAAEAEEATAEAGAGGGSSTADSAVGSGALGRASGGSSRGDAGGSGSSSDGSNSSIAYGNGSIGSSSSRHGSSSSSGLVVVQEALQDGLERLVKKLQYNTTLTLATRFKNFES</sequence>
<protein>
    <recommendedName>
        <fullName evidence="4">Chlorophyllase</fullName>
    </recommendedName>
</protein>
<dbReference type="PANTHER" id="PTHR33428">
    <property type="entry name" value="CHLOROPHYLLASE-2, CHLOROPLASTIC"/>
    <property type="match status" value="1"/>
</dbReference>
<dbReference type="AlphaFoldDB" id="A0A2K3D1Q1"/>
<dbReference type="ExpressionAtlas" id="A0A2K3D1Q1">
    <property type="expression patterns" value="baseline and differential"/>
</dbReference>
<feature type="compositionally biased region" description="Low complexity" evidence="1">
    <location>
        <begin position="451"/>
        <end position="461"/>
    </location>
</feature>
<name>A0A2K3D1Q1_CHLRE</name>
<dbReference type="Gramene" id="PNW74455">
    <property type="protein sequence ID" value="PNW74455"/>
    <property type="gene ID" value="CHLRE_12g484750v5"/>
</dbReference>
<dbReference type="RefSeq" id="XP_042917911.1">
    <property type="nucleotide sequence ID" value="XM_043067816.1"/>
</dbReference>
<evidence type="ECO:0000313" key="2">
    <source>
        <dbReference type="EMBL" id="PNW74455.1"/>
    </source>
</evidence>
<dbReference type="EMBL" id="CM008973">
    <property type="protein sequence ID" value="PNW74455.1"/>
    <property type="molecule type" value="Genomic_DNA"/>
</dbReference>
<feature type="compositionally biased region" description="Low complexity" evidence="1">
    <location>
        <begin position="53"/>
        <end position="88"/>
    </location>
</feature>
<dbReference type="Pfam" id="PF07224">
    <property type="entry name" value="Chlorophyllase"/>
    <property type="match status" value="1"/>
</dbReference>
<dbReference type="GeneID" id="5728734"/>
<dbReference type="GO" id="GO:0015996">
    <property type="term" value="P:chlorophyll catabolic process"/>
    <property type="evidence" value="ECO:0000318"/>
    <property type="project" value="GO_Central"/>
</dbReference>
<accession>A0A2K3D1Q1</accession>
<dbReference type="PaxDb" id="3055-EDO96550"/>
<feature type="compositionally biased region" description="Gly residues" evidence="1">
    <location>
        <begin position="439"/>
        <end position="450"/>
    </location>
</feature>
<dbReference type="KEGG" id="cre:CHLRE_12g484750v5"/>
<organism evidence="2 3">
    <name type="scientific">Chlamydomonas reinhardtii</name>
    <name type="common">Chlamydomonas smithii</name>
    <dbReference type="NCBI Taxonomy" id="3055"/>
    <lineage>
        <taxon>Eukaryota</taxon>
        <taxon>Viridiplantae</taxon>
        <taxon>Chlorophyta</taxon>
        <taxon>core chlorophytes</taxon>
        <taxon>Chlorophyceae</taxon>
        <taxon>CS clade</taxon>
        <taxon>Chlamydomonadales</taxon>
        <taxon>Chlamydomonadaceae</taxon>
        <taxon>Chlamydomonas</taxon>
    </lineage>
</organism>
<feature type="region of interest" description="Disordered" evidence="1">
    <location>
        <begin position="539"/>
        <end position="606"/>
    </location>
</feature>
<dbReference type="GO" id="GO:0047746">
    <property type="term" value="F:chlorophyllase activity"/>
    <property type="evidence" value="ECO:0000318"/>
    <property type="project" value="GO_Central"/>
</dbReference>
<feature type="compositionally biased region" description="Low complexity" evidence="1">
    <location>
        <begin position="576"/>
        <end position="606"/>
    </location>
</feature>
<reference evidence="2 3" key="1">
    <citation type="journal article" date="2007" name="Science">
        <title>The Chlamydomonas genome reveals the evolution of key animal and plant functions.</title>
        <authorList>
            <person name="Merchant S.S."/>
            <person name="Prochnik S.E."/>
            <person name="Vallon O."/>
            <person name="Harris E.H."/>
            <person name="Karpowicz S.J."/>
            <person name="Witman G.B."/>
            <person name="Terry A."/>
            <person name="Salamov A."/>
            <person name="Fritz-Laylin L.K."/>
            <person name="Marechal-Drouard L."/>
            <person name="Marshall W.F."/>
            <person name="Qu L.H."/>
            <person name="Nelson D.R."/>
            <person name="Sanderfoot A.A."/>
            <person name="Spalding M.H."/>
            <person name="Kapitonov V.V."/>
            <person name="Ren Q."/>
            <person name="Ferris P."/>
            <person name="Lindquist E."/>
            <person name="Shapiro H."/>
            <person name="Lucas S.M."/>
            <person name="Grimwood J."/>
            <person name="Schmutz J."/>
            <person name="Cardol P."/>
            <person name="Cerutti H."/>
            <person name="Chanfreau G."/>
            <person name="Chen C.L."/>
            <person name="Cognat V."/>
            <person name="Croft M.T."/>
            <person name="Dent R."/>
            <person name="Dutcher S."/>
            <person name="Fernandez E."/>
            <person name="Fukuzawa H."/>
            <person name="Gonzalez-Ballester D."/>
            <person name="Gonzalez-Halphen D."/>
            <person name="Hallmann A."/>
            <person name="Hanikenne M."/>
            <person name="Hippler M."/>
            <person name="Inwood W."/>
            <person name="Jabbari K."/>
            <person name="Kalanon M."/>
            <person name="Kuras R."/>
            <person name="Lefebvre P.A."/>
            <person name="Lemaire S.D."/>
            <person name="Lobanov A.V."/>
            <person name="Lohr M."/>
            <person name="Manuell A."/>
            <person name="Meier I."/>
            <person name="Mets L."/>
            <person name="Mittag M."/>
            <person name="Mittelmeier T."/>
            <person name="Moroney J.V."/>
            <person name="Moseley J."/>
            <person name="Napoli C."/>
            <person name="Nedelcu A.M."/>
            <person name="Niyogi K."/>
            <person name="Novoselov S.V."/>
            <person name="Paulsen I.T."/>
            <person name="Pazour G."/>
            <person name="Purton S."/>
            <person name="Ral J.P."/>
            <person name="Riano-Pachon D.M."/>
            <person name="Riekhof W."/>
            <person name="Rymarquis L."/>
            <person name="Schroda M."/>
            <person name="Stern D."/>
            <person name="Umen J."/>
            <person name="Willows R."/>
            <person name="Wilson N."/>
            <person name="Zimmer S.L."/>
            <person name="Allmer J."/>
            <person name="Balk J."/>
            <person name="Bisova K."/>
            <person name="Chen C.J."/>
            <person name="Elias M."/>
            <person name="Gendler K."/>
            <person name="Hauser C."/>
            <person name="Lamb M.R."/>
            <person name="Ledford H."/>
            <person name="Long J.C."/>
            <person name="Minagawa J."/>
            <person name="Page M.D."/>
            <person name="Pan J."/>
            <person name="Pootakham W."/>
            <person name="Roje S."/>
            <person name="Rose A."/>
            <person name="Stahlberg E."/>
            <person name="Terauchi A.M."/>
            <person name="Yang P."/>
            <person name="Ball S."/>
            <person name="Bowler C."/>
            <person name="Dieckmann C.L."/>
            <person name="Gladyshev V.N."/>
            <person name="Green P."/>
            <person name="Jorgensen R."/>
            <person name="Mayfield S."/>
            <person name="Mueller-Roeber B."/>
            <person name="Rajamani S."/>
            <person name="Sayre R.T."/>
            <person name="Brokstein P."/>
            <person name="Dubchak I."/>
            <person name="Goodstein D."/>
            <person name="Hornick L."/>
            <person name="Huang Y.W."/>
            <person name="Jhaveri J."/>
            <person name="Luo Y."/>
            <person name="Martinez D."/>
            <person name="Ngau W.C."/>
            <person name="Otillar B."/>
            <person name="Poliakov A."/>
            <person name="Porter A."/>
            <person name="Szajkowski L."/>
            <person name="Werner G."/>
            <person name="Zhou K."/>
            <person name="Grigoriev I.V."/>
            <person name="Rokhsar D.S."/>
            <person name="Grossman A.R."/>
        </authorList>
    </citation>
    <scope>NUCLEOTIDE SEQUENCE [LARGE SCALE GENOMIC DNA]</scope>
    <source>
        <strain evidence="3">CC-503</strain>
    </source>
</reference>
<dbReference type="OrthoDB" id="2093222at2759"/>
<dbReference type="PANTHER" id="PTHR33428:SF14">
    <property type="entry name" value="CARBOXYLESTERASE TYPE B DOMAIN-CONTAINING PROTEIN"/>
    <property type="match status" value="1"/>
</dbReference>
<evidence type="ECO:0000256" key="1">
    <source>
        <dbReference type="SAM" id="MobiDB-lite"/>
    </source>
</evidence>
<feature type="compositionally biased region" description="Polar residues" evidence="1">
    <location>
        <begin position="22"/>
        <end position="35"/>
    </location>
</feature>
<feature type="region of interest" description="Disordered" evidence="1">
    <location>
        <begin position="1"/>
        <end position="96"/>
    </location>
</feature>
<evidence type="ECO:0000313" key="3">
    <source>
        <dbReference type="Proteomes" id="UP000006906"/>
    </source>
</evidence>
<feature type="compositionally biased region" description="Gly residues" evidence="1">
    <location>
        <begin position="562"/>
        <end position="575"/>
    </location>
</feature>
<evidence type="ECO:0008006" key="4">
    <source>
        <dbReference type="Google" id="ProtNLM"/>
    </source>
</evidence>
<gene>
    <name evidence="2" type="ORF">CHLRE_12g484750v5</name>
</gene>
<proteinExistence type="predicted"/>
<feature type="region of interest" description="Disordered" evidence="1">
    <location>
        <begin position="439"/>
        <end position="499"/>
    </location>
</feature>
<feature type="compositionally biased region" description="Low complexity" evidence="1">
    <location>
        <begin position="548"/>
        <end position="561"/>
    </location>
</feature>
<dbReference type="SUPFAM" id="SSF53474">
    <property type="entry name" value="alpha/beta-Hydrolases"/>
    <property type="match status" value="1"/>
</dbReference>
<dbReference type="Proteomes" id="UP000006906">
    <property type="component" value="Chromosome 12"/>
</dbReference>
<dbReference type="InterPro" id="IPR017395">
    <property type="entry name" value="Chlorophyllase-like"/>
</dbReference>
<dbReference type="InParanoid" id="A0A2K3D1Q1"/>
<keyword evidence="3" id="KW-1185">Reference proteome</keyword>
<feature type="compositionally biased region" description="Low complexity" evidence="1">
    <location>
        <begin position="470"/>
        <end position="499"/>
    </location>
</feature>